<name>A0A2Y9BKZ2_9FIRM</name>
<evidence type="ECO:0000313" key="9">
    <source>
        <dbReference type="EMBL" id="PWJ23637.1"/>
    </source>
</evidence>
<evidence type="ECO:0000256" key="4">
    <source>
        <dbReference type="ARBA" id="ARBA00023235"/>
    </source>
</evidence>
<dbReference type="RefSeq" id="WP_109732823.1">
    <property type="nucleotide sequence ID" value="NZ_BAAACK010000005.1"/>
</dbReference>
<keyword evidence="4" id="KW-0413">Isomerase</keyword>
<organism evidence="9 10">
    <name type="scientific">Faecalicatena orotica</name>
    <dbReference type="NCBI Taxonomy" id="1544"/>
    <lineage>
        <taxon>Bacteria</taxon>
        <taxon>Bacillati</taxon>
        <taxon>Bacillota</taxon>
        <taxon>Clostridia</taxon>
        <taxon>Lachnospirales</taxon>
        <taxon>Lachnospiraceae</taxon>
        <taxon>Faecalicatena</taxon>
    </lineage>
</organism>
<dbReference type="EC" id="5.3.1.15" evidence="8"/>
<keyword evidence="5" id="KW-0119">Carbohydrate metabolism</keyword>
<accession>A0A2Y9BKZ2</accession>
<evidence type="ECO:0000256" key="2">
    <source>
        <dbReference type="ARBA" id="ARBA00022723"/>
    </source>
</evidence>
<keyword evidence="2" id="KW-0479">Metal-binding</keyword>
<dbReference type="Pfam" id="PF07385">
    <property type="entry name" value="Lyx_isomer"/>
    <property type="match status" value="1"/>
</dbReference>
<evidence type="ECO:0000313" key="10">
    <source>
        <dbReference type="Proteomes" id="UP000245845"/>
    </source>
</evidence>
<dbReference type="Gene3D" id="2.60.120.10">
    <property type="entry name" value="Jelly Rolls"/>
    <property type="match status" value="1"/>
</dbReference>
<dbReference type="AlphaFoldDB" id="A0A2Y9BKZ2"/>
<dbReference type="InterPro" id="IPR014710">
    <property type="entry name" value="RmlC-like_jellyroll"/>
</dbReference>
<keyword evidence="3" id="KW-0464">Manganese</keyword>
<dbReference type="CDD" id="cd20309">
    <property type="entry name" value="cupin_EcSI"/>
    <property type="match status" value="1"/>
</dbReference>
<proteinExistence type="inferred from homology"/>
<gene>
    <name evidence="9" type="ORF">A8806_11370</name>
</gene>
<comment type="caution">
    <text evidence="9">The sequence shown here is derived from an EMBL/GenBank/DDBJ whole genome shotgun (WGS) entry which is preliminary data.</text>
</comment>
<reference evidence="9 10" key="1">
    <citation type="submission" date="2018-05" db="EMBL/GenBank/DDBJ databases">
        <title>The Hungate 1000. A catalogue of reference genomes from the rumen microbiome.</title>
        <authorList>
            <person name="Kelly W."/>
        </authorList>
    </citation>
    <scope>NUCLEOTIDE SEQUENCE [LARGE SCALE GENOMIC DNA]</scope>
    <source>
        <strain evidence="9 10">NLAE-zl-C242</strain>
    </source>
</reference>
<evidence type="ECO:0000256" key="8">
    <source>
        <dbReference type="ARBA" id="ARBA00044972"/>
    </source>
</evidence>
<evidence type="ECO:0000256" key="5">
    <source>
        <dbReference type="ARBA" id="ARBA00023277"/>
    </source>
</evidence>
<evidence type="ECO:0000256" key="6">
    <source>
        <dbReference type="ARBA" id="ARBA00044907"/>
    </source>
</evidence>
<comment type="catalytic activity">
    <reaction evidence="6">
        <text>D-lyxose = D-xylulose</text>
        <dbReference type="Rhea" id="RHEA:14201"/>
        <dbReference type="ChEBI" id="CHEBI:16789"/>
        <dbReference type="ChEBI" id="CHEBI:17140"/>
        <dbReference type="EC" id="5.3.1.15"/>
    </reaction>
</comment>
<comment type="cofactor">
    <cofactor evidence="1">
        <name>Mn(2+)</name>
        <dbReference type="ChEBI" id="CHEBI:29035"/>
    </cofactor>
</comment>
<dbReference type="InterPro" id="IPR010864">
    <property type="entry name" value="D-lyxose_isomer"/>
</dbReference>
<sequence>MKRSEINQAIKTAKEALDAIHFKLPYFAEWGEKEWLENISKAENIREVMLGWDVTDFGSGDFKHTGAVLFTIRNGNLYNPKAGVPYCEKVIVFDDDEKQVIPFHYHNNKTEDIINRGNGIMEIELYNSTKDGKIDYNTENVEVYMDGILYTVKAGEILEITPGNSITLTPGLYHRFGAKQHAGNLVAGEVSKINDDNLDNVFAEEQKRFSEIEEDETVLHPLCNEYDRIENLK</sequence>
<dbReference type="OrthoDB" id="27002at2"/>
<evidence type="ECO:0000256" key="1">
    <source>
        <dbReference type="ARBA" id="ARBA00001936"/>
    </source>
</evidence>
<comment type="similarity">
    <text evidence="7">Belongs to the D-lyxose ketol-isomerase family.</text>
</comment>
<protein>
    <recommendedName>
        <fullName evidence="8">D-lyxose ketol-isomerase</fullName>
        <ecNumber evidence="8">5.3.1.15</ecNumber>
    </recommendedName>
</protein>
<dbReference type="Proteomes" id="UP000245845">
    <property type="component" value="Unassembled WGS sequence"/>
</dbReference>
<dbReference type="EMBL" id="QGDL01000013">
    <property type="protein sequence ID" value="PWJ23637.1"/>
    <property type="molecule type" value="Genomic_DNA"/>
</dbReference>
<dbReference type="InterPro" id="IPR047581">
    <property type="entry name" value="EcSI_cupin"/>
</dbReference>
<dbReference type="GO" id="GO:0047828">
    <property type="term" value="F:D-lyxose ketol-isomerase activity"/>
    <property type="evidence" value="ECO:0007669"/>
    <property type="project" value="UniProtKB-EC"/>
</dbReference>
<evidence type="ECO:0000256" key="3">
    <source>
        <dbReference type="ARBA" id="ARBA00023211"/>
    </source>
</evidence>
<dbReference type="GO" id="GO:0046872">
    <property type="term" value="F:metal ion binding"/>
    <property type="evidence" value="ECO:0007669"/>
    <property type="project" value="UniProtKB-KW"/>
</dbReference>
<keyword evidence="10" id="KW-1185">Reference proteome</keyword>
<evidence type="ECO:0000256" key="7">
    <source>
        <dbReference type="ARBA" id="ARBA00044951"/>
    </source>
</evidence>